<proteinExistence type="predicted"/>
<dbReference type="RefSeq" id="WP_086438482.1">
    <property type="nucleotide sequence ID" value="NZ_FXWG01000003.1"/>
</dbReference>
<dbReference type="EMBL" id="FXWG01000003">
    <property type="protein sequence ID" value="SMQ74402.1"/>
    <property type="molecule type" value="Genomic_DNA"/>
</dbReference>
<name>A0A1Y6FNH5_9SPHN</name>
<sequence length="64" mass="7227">MAGSVFAMIKYRFITKHRKGKWYASLEEAQERACSIGAGFLDHLSGQFTPYRGTILEIGDSQTR</sequence>
<evidence type="ECO:0000313" key="2">
    <source>
        <dbReference type="Proteomes" id="UP000194420"/>
    </source>
</evidence>
<keyword evidence="2" id="KW-1185">Reference proteome</keyword>
<gene>
    <name evidence="1" type="ORF">SAMN06297468_2629</name>
</gene>
<dbReference type="AlphaFoldDB" id="A0A1Y6FNH5"/>
<organism evidence="1 2">
    <name type="scientific">Altererythrobacter xiamenensis</name>
    <dbReference type="NCBI Taxonomy" id="1316679"/>
    <lineage>
        <taxon>Bacteria</taxon>
        <taxon>Pseudomonadati</taxon>
        <taxon>Pseudomonadota</taxon>
        <taxon>Alphaproteobacteria</taxon>
        <taxon>Sphingomonadales</taxon>
        <taxon>Erythrobacteraceae</taxon>
        <taxon>Altererythrobacter</taxon>
    </lineage>
</organism>
<protein>
    <submittedName>
        <fullName evidence="1">Uncharacterized protein</fullName>
    </submittedName>
</protein>
<reference evidence="2" key="1">
    <citation type="submission" date="2017-04" db="EMBL/GenBank/DDBJ databases">
        <authorList>
            <person name="Varghese N."/>
            <person name="Submissions S."/>
        </authorList>
    </citation>
    <scope>NUCLEOTIDE SEQUENCE [LARGE SCALE GENOMIC DNA]</scope>
</reference>
<accession>A0A1Y6FNH5</accession>
<dbReference type="OrthoDB" id="7508926at2"/>
<dbReference type="Proteomes" id="UP000194420">
    <property type="component" value="Unassembled WGS sequence"/>
</dbReference>
<evidence type="ECO:0000313" key="1">
    <source>
        <dbReference type="EMBL" id="SMQ74402.1"/>
    </source>
</evidence>